<dbReference type="Proteomes" id="UP000565711">
    <property type="component" value="Unassembled WGS sequence"/>
</dbReference>
<dbReference type="AlphaFoldDB" id="A0A846Y306"/>
<dbReference type="InterPro" id="IPR001387">
    <property type="entry name" value="Cro/C1-type_HTH"/>
</dbReference>
<dbReference type="SMART" id="SM00530">
    <property type="entry name" value="HTH_XRE"/>
    <property type="match status" value="1"/>
</dbReference>
<dbReference type="Gene3D" id="1.10.260.40">
    <property type="entry name" value="lambda repressor-like DNA-binding domains"/>
    <property type="match status" value="1"/>
</dbReference>
<gene>
    <name evidence="2" type="ORF">HGA08_19320</name>
</gene>
<dbReference type="CDD" id="cd00093">
    <property type="entry name" value="HTH_XRE"/>
    <property type="match status" value="1"/>
</dbReference>
<dbReference type="PROSITE" id="PS50943">
    <property type="entry name" value="HTH_CROC1"/>
    <property type="match status" value="1"/>
</dbReference>
<protein>
    <submittedName>
        <fullName evidence="2">Helix-turn-helix domain-containing protein</fullName>
    </submittedName>
</protein>
<dbReference type="Pfam" id="PF19054">
    <property type="entry name" value="DUF5753"/>
    <property type="match status" value="1"/>
</dbReference>
<accession>A0A846Y306</accession>
<dbReference type="RefSeq" id="WP_067872850.1">
    <property type="nucleotide sequence ID" value="NZ_JAAXOP010000011.1"/>
</dbReference>
<reference evidence="2 3" key="1">
    <citation type="submission" date="2020-04" db="EMBL/GenBank/DDBJ databases">
        <title>MicrobeNet Type strains.</title>
        <authorList>
            <person name="Nicholson A.C."/>
        </authorList>
    </citation>
    <scope>NUCLEOTIDE SEQUENCE [LARGE SCALE GENOMIC DNA]</scope>
    <source>
        <strain evidence="2 3">JCM 12354</strain>
    </source>
</reference>
<name>A0A846Y306_9NOCA</name>
<evidence type="ECO:0000259" key="1">
    <source>
        <dbReference type="PROSITE" id="PS50943"/>
    </source>
</evidence>
<dbReference type="Pfam" id="PF13560">
    <property type="entry name" value="HTH_31"/>
    <property type="match status" value="1"/>
</dbReference>
<organism evidence="2 3">
    <name type="scientific">Nocardia vermiculata</name>
    <dbReference type="NCBI Taxonomy" id="257274"/>
    <lineage>
        <taxon>Bacteria</taxon>
        <taxon>Bacillati</taxon>
        <taxon>Actinomycetota</taxon>
        <taxon>Actinomycetes</taxon>
        <taxon>Mycobacteriales</taxon>
        <taxon>Nocardiaceae</taxon>
        <taxon>Nocardia</taxon>
    </lineage>
</organism>
<evidence type="ECO:0000313" key="2">
    <source>
        <dbReference type="EMBL" id="NKY52362.1"/>
    </source>
</evidence>
<feature type="domain" description="HTH cro/C1-type" evidence="1">
    <location>
        <begin position="17"/>
        <end position="72"/>
    </location>
</feature>
<proteinExistence type="predicted"/>
<keyword evidence="3" id="KW-1185">Reference proteome</keyword>
<comment type="caution">
    <text evidence="2">The sequence shown here is derived from an EMBL/GenBank/DDBJ whole genome shotgun (WGS) entry which is preliminary data.</text>
</comment>
<evidence type="ECO:0000313" key="3">
    <source>
        <dbReference type="Proteomes" id="UP000565711"/>
    </source>
</evidence>
<dbReference type="InterPro" id="IPR010982">
    <property type="entry name" value="Lambda_DNA-bd_dom_sf"/>
</dbReference>
<dbReference type="EMBL" id="JAAXOP010000011">
    <property type="protein sequence ID" value="NKY52362.1"/>
    <property type="molecule type" value="Genomic_DNA"/>
</dbReference>
<dbReference type="GO" id="GO:0003677">
    <property type="term" value="F:DNA binding"/>
    <property type="evidence" value="ECO:0007669"/>
    <property type="project" value="InterPro"/>
</dbReference>
<sequence>MTETGSTLTRRQLGRYLREYRQGSNMTIVQAADLMQWSESTLQRLETGNAEKIRWRDVKDLCELYSVPGETSEALIGLARQSHVKSWFHEYGDLIPETFNLYVGMESSAHKLTTVQPVVLPGLLQTPDYARTLTRSVFPDDTNDELDGRIRFRTRRQAILTRKTRPVVLEAVIHETAIRRVVGSPEIMAKQLRHLADISTMTNVTVRTLPFSAGLPLGDPVGPFVILEFGKDKNDRPLEPTVVYVENFLGDLYLEKKAAVDRYHRAYDGIQRMTLDDVASRKLLRQVAREYERGH</sequence>
<dbReference type="InterPro" id="IPR043917">
    <property type="entry name" value="DUF5753"/>
</dbReference>
<dbReference type="SUPFAM" id="SSF47413">
    <property type="entry name" value="lambda repressor-like DNA-binding domains"/>
    <property type="match status" value="1"/>
</dbReference>